<feature type="domain" description="COMM" evidence="1">
    <location>
        <begin position="122"/>
        <end position="193"/>
    </location>
</feature>
<dbReference type="OrthoDB" id="10257479at2759"/>
<organism evidence="2 3">
    <name type="scientific">Psylliodes chrysocephalus</name>
    <dbReference type="NCBI Taxonomy" id="3402493"/>
    <lineage>
        <taxon>Eukaryota</taxon>
        <taxon>Metazoa</taxon>
        <taxon>Ecdysozoa</taxon>
        <taxon>Arthropoda</taxon>
        <taxon>Hexapoda</taxon>
        <taxon>Insecta</taxon>
        <taxon>Pterygota</taxon>
        <taxon>Neoptera</taxon>
        <taxon>Endopterygota</taxon>
        <taxon>Coleoptera</taxon>
        <taxon>Polyphaga</taxon>
        <taxon>Cucujiformia</taxon>
        <taxon>Chrysomeloidea</taxon>
        <taxon>Chrysomelidae</taxon>
        <taxon>Galerucinae</taxon>
        <taxon>Alticini</taxon>
        <taxon>Psylliodes</taxon>
    </lineage>
</organism>
<dbReference type="InterPro" id="IPR037354">
    <property type="entry name" value="Commd2"/>
</dbReference>
<name>A0A9P0CP57_9CUCU</name>
<dbReference type="EMBL" id="OV651825">
    <property type="protein sequence ID" value="CAH1102669.1"/>
    <property type="molecule type" value="Genomic_DNA"/>
</dbReference>
<accession>A0A9P0CP57</accession>
<proteinExistence type="predicted"/>
<evidence type="ECO:0000259" key="1">
    <source>
        <dbReference type="PROSITE" id="PS51269"/>
    </source>
</evidence>
<dbReference type="InterPro" id="IPR017920">
    <property type="entry name" value="COMM"/>
</dbReference>
<reference evidence="2" key="1">
    <citation type="submission" date="2022-01" db="EMBL/GenBank/DDBJ databases">
        <authorList>
            <person name="King R."/>
        </authorList>
    </citation>
    <scope>NUCLEOTIDE SEQUENCE</scope>
</reference>
<gene>
    <name evidence="2" type="ORF">PSYICH_LOCUS3973</name>
</gene>
<evidence type="ECO:0000313" key="3">
    <source>
        <dbReference type="Proteomes" id="UP001153636"/>
    </source>
</evidence>
<dbReference type="PROSITE" id="PS51269">
    <property type="entry name" value="COMM"/>
    <property type="match status" value="1"/>
</dbReference>
<evidence type="ECO:0000313" key="2">
    <source>
        <dbReference type="EMBL" id="CAH1102669.1"/>
    </source>
</evidence>
<dbReference type="PANTHER" id="PTHR15857">
    <property type="entry name" value="COMM DOMAIN CONTAINING PROTEIN 2"/>
    <property type="match status" value="1"/>
</dbReference>
<dbReference type="Pfam" id="PF07258">
    <property type="entry name" value="COMM_domain"/>
    <property type="match status" value="1"/>
</dbReference>
<keyword evidence="3" id="KW-1185">Reference proteome</keyword>
<dbReference type="PANTHER" id="PTHR15857:SF0">
    <property type="entry name" value="COMM DOMAIN-CONTAINING PROTEIN 2"/>
    <property type="match status" value="1"/>
</dbReference>
<protein>
    <recommendedName>
        <fullName evidence="1">COMM domain-containing protein</fullName>
    </recommendedName>
</protein>
<dbReference type="AlphaFoldDB" id="A0A9P0CP57"/>
<dbReference type="Pfam" id="PF21672">
    <property type="entry name" value="COMM_HN"/>
    <property type="match status" value="1"/>
</dbReference>
<sequence length="203" mass="23529">MLISLKKNHREHLQYLTLQPFQIVEDFCKLATQFLSNGPNVKQYIKISRKLEVDTEVIQNCIYGIVHLLLISCKHKLSEADFRDSVLTLGFSPEQQNVLSNLYITKQDEIYEVLKVPINESHFDDLRWRFEAQVSSRSLSQQVIPLITMELTTKTDVNGISEKEKQLLQTDPNNLLHIVNELENALLQSKSRHSKKVERALKT</sequence>
<dbReference type="Proteomes" id="UP001153636">
    <property type="component" value="Chromosome 13"/>
</dbReference>